<feature type="compositionally biased region" description="Basic and acidic residues" evidence="1">
    <location>
        <begin position="292"/>
        <end position="304"/>
    </location>
</feature>
<feature type="region of interest" description="Disordered" evidence="1">
    <location>
        <begin position="284"/>
        <end position="332"/>
    </location>
</feature>
<gene>
    <name evidence="2" type="ORF">TWF481_009891</name>
</gene>
<dbReference type="EMBL" id="JAVHJL010000006">
    <property type="protein sequence ID" value="KAK6502081.1"/>
    <property type="molecule type" value="Genomic_DNA"/>
</dbReference>
<feature type="compositionally biased region" description="Acidic residues" evidence="1">
    <location>
        <begin position="581"/>
        <end position="590"/>
    </location>
</feature>
<reference evidence="2 3" key="1">
    <citation type="submission" date="2023-08" db="EMBL/GenBank/DDBJ databases">
        <authorList>
            <person name="Palmer J.M."/>
        </authorList>
    </citation>
    <scope>NUCLEOTIDE SEQUENCE [LARGE SCALE GENOMIC DNA]</scope>
    <source>
        <strain evidence="2 3">TWF481</strain>
    </source>
</reference>
<sequence>MGDSSKGHKGSPSKGLPSVPKVPSEDDSTAEPPLQNKESATGIDDEISPEEQRRMDHQYLAQLDQQFKSRIQQPTLILRNGAGDPTGKIKPIEKKLRFADPEPSPELEGAGPLPLHPSVYRPFDPEDHPPRINDFETLEKRLLRLGLTCTFPPTSFNCPVGNPEWSLKSITNSRYIDGVSPRAVEYEAEFVWANGKPAPTKWLTFDNMNWPWGIRVMRIYHQRHMFKPMDKRIQDPNVLKTEGKCERSEWFNGKDIYKEEHISKAVYFRTRYEQIELYEQTAAMGRSMSRGRSVEKAEAADRSSKSPQGGVRLKLKAHSPSPNPPSPKKPELDAGMIEVSSASDADVSYSEGDDPDMLATFRKALENFNTRASPMDLEVDAEDQSRDMAERIDYVRTSRNTSEESEKPKLGQQRVNQGGDGDQDGQETPLTIHHLTPSKWSQKLPTSAPPASVSDMLNKMGVQKLLADIVVTPPAPARYEKPLARKKSLGSLKEVGGKERNLGMAVEDGGGGAGDAGRSTIATSVDPYFDADTDDGPECLDTLASKRSRESNSSHRGDLKRSRIFDQGGKMEGVEEGNRSEEDEGYDADEEGAKGQDNEEDDEKKESENNDSGMSGGKDPAGYGDPK</sequence>
<protein>
    <submittedName>
        <fullName evidence="2">Uncharacterized protein</fullName>
    </submittedName>
</protein>
<feature type="compositionally biased region" description="Basic and acidic residues" evidence="1">
    <location>
        <begin position="547"/>
        <end position="564"/>
    </location>
</feature>
<feature type="region of interest" description="Disordered" evidence="1">
    <location>
        <begin position="1"/>
        <end position="59"/>
    </location>
</feature>
<keyword evidence="3" id="KW-1185">Reference proteome</keyword>
<feature type="region of interest" description="Disordered" evidence="1">
    <location>
        <begin position="99"/>
        <end position="128"/>
    </location>
</feature>
<organism evidence="2 3">
    <name type="scientific">Arthrobotrys musiformis</name>
    <dbReference type="NCBI Taxonomy" id="47236"/>
    <lineage>
        <taxon>Eukaryota</taxon>
        <taxon>Fungi</taxon>
        <taxon>Dikarya</taxon>
        <taxon>Ascomycota</taxon>
        <taxon>Pezizomycotina</taxon>
        <taxon>Orbiliomycetes</taxon>
        <taxon>Orbiliales</taxon>
        <taxon>Orbiliaceae</taxon>
        <taxon>Arthrobotrys</taxon>
    </lineage>
</organism>
<feature type="region of interest" description="Disordered" evidence="1">
    <location>
        <begin position="396"/>
        <end position="455"/>
    </location>
</feature>
<dbReference type="AlphaFoldDB" id="A0AAV9WAX9"/>
<dbReference type="Proteomes" id="UP001370758">
    <property type="component" value="Unassembled WGS sequence"/>
</dbReference>
<evidence type="ECO:0000256" key="1">
    <source>
        <dbReference type="SAM" id="MobiDB-lite"/>
    </source>
</evidence>
<proteinExistence type="predicted"/>
<accession>A0AAV9WAX9</accession>
<evidence type="ECO:0000313" key="3">
    <source>
        <dbReference type="Proteomes" id="UP001370758"/>
    </source>
</evidence>
<name>A0AAV9WAX9_9PEZI</name>
<comment type="caution">
    <text evidence="2">The sequence shown here is derived from an EMBL/GenBank/DDBJ whole genome shotgun (WGS) entry which is preliminary data.</text>
</comment>
<evidence type="ECO:0000313" key="2">
    <source>
        <dbReference type="EMBL" id="KAK6502081.1"/>
    </source>
</evidence>
<feature type="compositionally biased region" description="Acidic residues" evidence="1">
    <location>
        <begin position="529"/>
        <end position="538"/>
    </location>
</feature>
<feature type="compositionally biased region" description="Basic and acidic residues" evidence="1">
    <location>
        <begin position="396"/>
        <end position="409"/>
    </location>
</feature>
<feature type="region of interest" description="Disordered" evidence="1">
    <location>
        <begin position="500"/>
        <end position="627"/>
    </location>
</feature>